<dbReference type="Gene3D" id="3.30.1370.10">
    <property type="entry name" value="K Homology domain, type 1"/>
    <property type="match status" value="1"/>
</dbReference>
<keyword evidence="3 11" id="KW-0507">mRNA processing</keyword>
<evidence type="ECO:0000256" key="5">
    <source>
        <dbReference type="ARBA" id="ARBA00022771"/>
    </source>
</evidence>
<evidence type="ECO:0000256" key="4">
    <source>
        <dbReference type="ARBA" id="ARBA00022723"/>
    </source>
</evidence>
<dbReference type="CDD" id="cd02395">
    <property type="entry name" value="KH-I_BBP"/>
    <property type="match status" value="1"/>
</dbReference>
<evidence type="ECO:0000256" key="8">
    <source>
        <dbReference type="ARBA" id="ARBA00023187"/>
    </source>
</evidence>
<evidence type="ECO:0000313" key="15">
    <source>
        <dbReference type="Proteomes" id="UP000695562"/>
    </source>
</evidence>
<dbReference type="GO" id="GO:0045131">
    <property type="term" value="F:pre-mRNA branch point binding"/>
    <property type="evidence" value="ECO:0007669"/>
    <property type="project" value="UniProtKB-UniRule"/>
</dbReference>
<dbReference type="GO" id="GO:0003729">
    <property type="term" value="F:mRNA binding"/>
    <property type="evidence" value="ECO:0007669"/>
    <property type="project" value="TreeGrafter"/>
</dbReference>
<keyword evidence="5 11" id="KW-0863">Zinc-finger</keyword>
<reference evidence="14" key="1">
    <citation type="submission" date="2020-01" db="EMBL/GenBank/DDBJ databases">
        <title>Development of genomics and gene disruption for Polysphondylium violaceum indicates a role for the polyketide synthase stlB in stalk morphogenesis.</title>
        <authorList>
            <person name="Narita B."/>
            <person name="Kawabe Y."/>
            <person name="Kin K."/>
            <person name="Saito T."/>
            <person name="Gibbs R."/>
            <person name="Kuspa A."/>
            <person name="Muzny D."/>
            <person name="Queller D."/>
            <person name="Richards S."/>
            <person name="Strassman J."/>
            <person name="Sucgang R."/>
            <person name="Worley K."/>
            <person name="Schaap P."/>
        </authorList>
    </citation>
    <scope>NUCLEOTIDE SEQUENCE</scope>
    <source>
        <strain evidence="14">QSvi11</strain>
    </source>
</reference>
<dbReference type="InterPro" id="IPR055256">
    <property type="entry name" value="KH_1_KHDC4/BBP-like"/>
</dbReference>
<keyword evidence="6 11" id="KW-0862">Zinc</keyword>
<dbReference type="InterPro" id="IPR004087">
    <property type="entry name" value="KH_dom"/>
</dbReference>
<dbReference type="InterPro" id="IPR032570">
    <property type="entry name" value="SF1-HH"/>
</dbReference>
<keyword evidence="4 11" id="KW-0479">Metal-binding</keyword>
<evidence type="ECO:0000256" key="7">
    <source>
        <dbReference type="ARBA" id="ARBA00022884"/>
    </source>
</evidence>
<keyword evidence="11" id="KW-0747">Spliceosome</keyword>
<dbReference type="Proteomes" id="UP000695562">
    <property type="component" value="Unassembled WGS sequence"/>
</dbReference>
<dbReference type="Gene3D" id="6.10.140.1790">
    <property type="match status" value="1"/>
</dbReference>
<comment type="similarity">
    <text evidence="2 11">Belongs to the BBP/SF1 family.</text>
</comment>
<feature type="compositionally biased region" description="Low complexity" evidence="12">
    <location>
        <begin position="390"/>
        <end position="409"/>
    </location>
</feature>
<evidence type="ECO:0000256" key="3">
    <source>
        <dbReference type="ARBA" id="ARBA00022664"/>
    </source>
</evidence>
<feature type="region of interest" description="Disordered" evidence="12">
    <location>
        <begin position="100"/>
        <end position="135"/>
    </location>
</feature>
<dbReference type="SMART" id="SM00322">
    <property type="entry name" value="KH"/>
    <property type="match status" value="1"/>
</dbReference>
<gene>
    <name evidence="14" type="ORF">CYY_001827</name>
</gene>
<dbReference type="Pfam" id="PF22675">
    <property type="entry name" value="KH-I_KHDC4-BBP"/>
    <property type="match status" value="1"/>
</dbReference>
<comment type="caution">
    <text evidence="14">The sequence shown here is derived from an EMBL/GenBank/DDBJ whole genome shotgun (WGS) entry which is preliminary data.</text>
</comment>
<feature type="domain" description="K Homology" evidence="13">
    <location>
        <begin position="162"/>
        <end position="251"/>
    </location>
</feature>
<feature type="compositionally biased region" description="Basic and acidic residues" evidence="12">
    <location>
        <begin position="34"/>
        <end position="52"/>
    </location>
</feature>
<evidence type="ECO:0000256" key="12">
    <source>
        <dbReference type="SAM" id="MobiDB-lite"/>
    </source>
</evidence>
<feature type="compositionally biased region" description="Basic and acidic residues" evidence="12">
    <location>
        <begin position="123"/>
        <end position="135"/>
    </location>
</feature>
<dbReference type="Pfam" id="PF16275">
    <property type="entry name" value="SF1-HH"/>
    <property type="match status" value="1"/>
</dbReference>
<feature type="compositionally biased region" description="Polar residues" evidence="12">
    <location>
        <begin position="55"/>
        <end position="66"/>
    </location>
</feature>
<dbReference type="SUPFAM" id="SSF54791">
    <property type="entry name" value="Eukaryotic type KH-domain (KH-domain type I)"/>
    <property type="match status" value="1"/>
</dbReference>
<keyword evidence="7 10" id="KW-0694">RNA-binding</keyword>
<keyword evidence="8 11" id="KW-0508">mRNA splicing</keyword>
<dbReference type="InterPro" id="IPR036612">
    <property type="entry name" value="KH_dom_type_1_sf"/>
</dbReference>
<feature type="region of interest" description="Disordered" evidence="12">
    <location>
        <begin position="339"/>
        <end position="442"/>
    </location>
</feature>
<dbReference type="PROSITE" id="PS50084">
    <property type="entry name" value="KH_TYPE_1"/>
    <property type="match status" value="1"/>
</dbReference>
<dbReference type="PANTHER" id="PTHR11208">
    <property type="entry name" value="RNA-BINDING PROTEIN RELATED"/>
    <property type="match status" value="1"/>
</dbReference>
<protein>
    <recommendedName>
        <fullName evidence="11">Branchpoint-bridging protein</fullName>
    </recommendedName>
</protein>
<dbReference type="GO" id="GO:0005681">
    <property type="term" value="C:spliceosomal complex"/>
    <property type="evidence" value="ECO:0007669"/>
    <property type="project" value="UniProtKB-KW"/>
</dbReference>
<dbReference type="EMBL" id="AJWJ01000046">
    <property type="protein sequence ID" value="KAF2076860.1"/>
    <property type="molecule type" value="Genomic_DNA"/>
</dbReference>
<organism evidence="14 15">
    <name type="scientific">Polysphondylium violaceum</name>
    <dbReference type="NCBI Taxonomy" id="133409"/>
    <lineage>
        <taxon>Eukaryota</taxon>
        <taxon>Amoebozoa</taxon>
        <taxon>Evosea</taxon>
        <taxon>Eumycetozoa</taxon>
        <taxon>Dictyostelia</taxon>
        <taxon>Dictyosteliales</taxon>
        <taxon>Dictyosteliaceae</taxon>
        <taxon>Polysphondylium</taxon>
    </lineage>
</organism>
<feature type="compositionally biased region" description="Acidic residues" evidence="12">
    <location>
        <begin position="1"/>
        <end position="19"/>
    </location>
</feature>
<comment type="subcellular location">
    <subcellularLocation>
        <location evidence="1 11">Nucleus</location>
    </subcellularLocation>
</comment>
<dbReference type="GO" id="GO:0000398">
    <property type="term" value="P:mRNA splicing, via spliceosome"/>
    <property type="evidence" value="ECO:0007669"/>
    <property type="project" value="UniProtKB-UniRule"/>
</dbReference>
<feature type="compositionally biased region" description="Low complexity" evidence="12">
    <location>
        <begin position="354"/>
        <end position="369"/>
    </location>
</feature>
<evidence type="ECO:0000313" key="14">
    <source>
        <dbReference type="EMBL" id="KAF2076860.1"/>
    </source>
</evidence>
<evidence type="ECO:0000256" key="1">
    <source>
        <dbReference type="ARBA" id="ARBA00004123"/>
    </source>
</evidence>
<dbReference type="PANTHER" id="PTHR11208:SF45">
    <property type="entry name" value="SPLICING FACTOR 1"/>
    <property type="match status" value="1"/>
</dbReference>
<comment type="function">
    <text evidence="11">Necessary for the splicing of pre-mRNA. Has a role in the recognition of the branch site (5'-UACUAAC-3'), the pyrimidine tract and the 3'-splice site at the 3'-end of introns.</text>
</comment>
<dbReference type="FunFam" id="3.30.1370.10:FF:000047">
    <property type="entry name" value="splicing factor-like protein 1"/>
    <property type="match status" value="1"/>
</dbReference>
<name>A0A8J4V198_9MYCE</name>
<evidence type="ECO:0000256" key="2">
    <source>
        <dbReference type="ARBA" id="ARBA00010382"/>
    </source>
</evidence>
<feature type="region of interest" description="Disordered" evidence="12">
    <location>
        <begin position="1"/>
        <end position="69"/>
    </location>
</feature>
<keyword evidence="9 11" id="KW-0539">Nucleus</keyword>
<evidence type="ECO:0000256" key="11">
    <source>
        <dbReference type="RuleBase" id="RU367126"/>
    </source>
</evidence>
<dbReference type="GO" id="GO:0048024">
    <property type="term" value="P:regulation of mRNA splicing, via spliceosome"/>
    <property type="evidence" value="ECO:0007669"/>
    <property type="project" value="TreeGrafter"/>
</dbReference>
<evidence type="ECO:0000256" key="10">
    <source>
        <dbReference type="PROSITE-ProRule" id="PRU00117"/>
    </source>
</evidence>
<keyword evidence="15" id="KW-1185">Reference proteome</keyword>
<dbReference type="OrthoDB" id="6777263at2759"/>
<sequence length="442" mass="50750">MVAPAEDFDSPVFGEDDEDSFFREIQTIGRGRPRTRDEVSLDSRTRLSRWDESQNESTPPSFSQFKTLPPGLTEEQIAALLLRLRIDEITKKVTFGPIEITDRDRERSPSPPPVYDNNGKRSNTREQRVKDKLQKERHGLIQIAQQVNPSYKPPSDYTPPHEKKTCKIYIPIKDHPEYNFIGLIIGPRGNTQKKLEKESGAKIAIRGKGSSRDGKATKVQYQENDELHVLLTADTQEQLDKASILVREFLVPVEEGKNEHKRQQLRELAEMNGTLRERPAYMGGKNWAPVDIKCVHCNEVSHPSSDCPLRNNESNIALIEAEFKKFIEEVNQVLGFDVQTYEDPNGNSHDNSTNNSPPNMNQQYNSNNNLEDDYDYGYQQQQPPHNSYEQQGQWNNNGYNNNYNNQNNYYDRKQQPQQQSPPPPSPYGPTQTHSSYGPPMYK</sequence>
<evidence type="ECO:0000256" key="6">
    <source>
        <dbReference type="ARBA" id="ARBA00022833"/>
    </source>
</evidence>
<dbReference type="InterPro" id="IPR045071">
    <property type="entry name" value="BBP-like"/>
</dbReference>
<dbReference type="AlphaFoldDB" id="A0A8J4V198"/>
<evidence type="ECO:0000259" key="13">
    <source>
        <dbReference type="SMART" id="SM00322"/>
    </source>
</evidence>
<dbReference type="GO" id="GO:0008270">
    <property type="term" value="F:zinc ion binding"/>
    <property type="evidence" value="ECO:0007669"/>
    <property type="project" value="UniProtKB-UniRule"/>
</dbReference>
<dbReference type="InterPro" id="IPR047086">
    <property type="entry name" value="SF1-HH_sf"/>
</dbReference>
<accession>A0A8J4V198</accession>
<evidence type="ECO:0000256" key="9">
    <source>
        <dbReference type="ARBA" id="ARBA00023242"/>
    </source>
</evidence>
<proteinExistence type="inferred from homology"/>